<reference evidence="2" key="1">
    <citation type="submission" date="2014-09" db="EMBL/GenBank/DDBJ databases">
        <title>Genome sequence of the luminous mushroom Mycena chlorophos for searching fungal bioluminescence genes.</title>
        <authorList>
            <person name="Tanaka Y."/>
            <person name="Kasuga D."/>
            <person name="Oba Y."/>
            <person name="Hase S."/>
            <person name="Sato K."/>
            <person name="Oba Y."/>
            <person name="Sakakibara Y."/>
        </authorList>
    </citation>
    <scope>NUCLEOTIDE SEQUENCE</scope>
</reference>
<evidence type="ECO:0000313" key="3">
    <source>
        <dbReference type="Proteomes" id="UP000815677"/>
    </source>
</evidence>
<accession>A0ABQ0L201</accession>
<name>A0ABQ0L201_MYCCL</name>
<feature type="region of interest" description="Disordered" evidence="1">
    <location>
        <begin position="62"/>
        <end position="94"/>
    </location>
</feature>
<feature type="region of interest" description="Disordered" evidence="1">
    <location>
        <begin position="266"/>
        <end position="298"/>
    </location>
</feature>
<organism evidence="2 3">
    <name type="scientific">Mycena chlorophos</name>
    <name type="common">Agaric fungus</name>
    <name type="synonym">Agaricus chlorophos</name>
    <dbReference type="NCBI Taxonomy" id="658473"/>
    <lineage>
        <taxon>Eukaryota</taxon>
        <taxon>Fungi</taxon>
        <taxon>Dikarya</taxon>
        <taxon>Basidiomycota</taxon>
        <taxon>Agaricomycotina</taxon>
        <taxon>Agaricomycetes</taxon>
        <taxon>Agaricomycetidae</taxon>
        <taxon>Agaricales</taxon>
        <taxon>Marasmiineae</taxon>
        <taxon>Mycenaceae</taxon>
        <taxon>Mycena</taxon>
    </lineage>
</organism>
<protein>
    <submittedName>
        <fullName evidence="2">Uncharacterized protein</fullName>
    </submittedName>
</protein>
<sequence length="330" mass="36414">MAIPTPEKNAEFAKLFDLFEMLATRRARKTPLTDADLDDTQTIPVPTELESVFKKLSPIVPPRSRRHTVSGVEAGHTAASEVVAEEDEDGSDQESMAKFPLGRMHAFTFRKMIHHLYQVDEWANKVRDVLQRSKIEYKSLVEQPVFVAESSSSPATPDGVTRVHFKAQVKIGGKKTVPLVLNRDGGRRRAHSIGSSRRNVALPTSPTRLGPNFINEGAADYLDPDATRAVKKRCIGRRKSSGALSGAIAPGEGWFYDSAVSSTERAESPALRNIANRPNANTRPRYQSLQGQQKQPPVVRRRIVSSGIKPPVPAPTNNIGAAMKRRFSEF</sequence>
<dbReference type="Proteomes" id="UP000815677">
    <property type="component" value="Unassembled WGS sequence"/>
</dbReference>
<evidence type="ECO:0000256" key="1">
    <source>
        <dbReference type="SAM" id="MobiDB-lite"/>
    </source>
</evidence>
<feature type="compositionally biased region" description="Polar residues" evidence="1">
    <location>
        <begin position="276"/>
        <end position="295"/>
    </location>
</feature>
<feature type="region of interest" description="Disordered" evidence="1">
    <location>
        <begin position="187"/>
        <end position="208"/>
    </location>
</feature>
<feature type="compositionally biased region" description="Polar residues" evidence="1">
    <location>
        <begin position="193"/>
        <end position="207"/>
    </location>
</feature>
<proteinExistence type="predicted"/>
<evidence type="ECO:0000313" key="2">
    <source>
        <dbReference type="EMBL" id="GAT45188.1"/>
    </source>
</evidence>
<gene>
    <name evidence="2" type="ORF">MCHLO_02778</name>
</gene>
<keyword evidence="3" id="KW-1185">Reference proteome</keyword>
<dbReference type="EMBL" id="DF840919">
    <property type="protein sequence ID" value="GAT45188.1"/>
    <property type="molecule type" value="Genomic_DNA"/>
</dbReference>
<feature type="compositionally biased region" description="Acidic residues" evidence="1">
    <location>
        <begin position="83"/>
        <end position="92"/>
    </location>
</feature>